<reference evidence="2" key="1">
    <citation type="journal article" date="2022" name="Int. J. Mol. Sci.">
        <title>Draft Genome of Tanacetum Coccineum: Genomic Comparison of Closely Related Tanacetum-Family Plants.</title>
        <authorList>
            <person name="Yamashiro T."/>
            <person name="Shiraishi A."/>
            <person name="Nakayama K."/>
            <person name="Satake H."/>
        </authorList>
    </citation>
    <scope>NUCLEOTIDE SEQUENCE</scope>
</reference>
<feature type="region of interest" description="Disordered" evidence="1">
    <location>
        <begin position="65"/>
        <end position="140"/>
    </location>
</feature>
<gene>
    <name evidence="2" type="ORF">Tco_0820844</name>
</gene>
<feature type="compositionally biased region" description="Polar residues" evidence="1">
    <location>
        <begin position="71"/>
        <end position="94"/>
    </location>
</feature>
<sequence length="140" mass="14312">MLRDYVMKLKECASKAGFKACKREFLGLDGAFMKGPFPGKLLTPVGVDPNNGIYPLAYGIVETESRERGASASTVKGSTSGTTNAATQKGNKTVGSVKGAASGSTAAAQKGKKTIAASGKGSSQATQPSGNSPKKKPKKK</sequence>
<accession>A0ABQ5AAJ8</accession>
<protein>
    <submittedName>
        <fullName evidence="2">Uncharacterized protein</fullName>
    </submittedName>
</protein>
<dbReference type="Proteomes" id="UP001151760">
    <property type="component" value="Unassembled WGS sequence"/>
</dbReference>
<feature type="compositionally biased region" description="Polar residues" evidence="1">
    <location>
        <begin position="120"/>
        <end position="132"/>
    </location>
</feature>
<evidence type="ECO:0000313" key="2">
    <source>
        <dbReference type="EMBL" id="GJS99674.1"/>
    </source>
</evidence>
<evidence type="ECO:0000313" key="3">
    <source>
        <dbReference type="Proteomes" id="UP001151760"/>
    </source>
</evidence>
<evidence type="ECO:0000256" key="1">
    <source>
        <dbReference type="SAM" id="MobiDB-lite"/>
    </source>
</evidence>
<proteinExistence type="predicted"/>
<dbReference type="EMBL" id="BQNB010012136">
    <property type="protein sequence ID" value="GJS99674.1"/>
    <property type="molecule type" value="Genomic_DNA"/>
</dbReference>
<organism evidence="2 3">
    <name type="scientific">Tanacetum coccineum</name>
    <dbReference type="NCBI Taxonomy" id="301880"/>
    <lineage>
        <taxon>Eukaryota</taxon>
        <taxon>Viridiplantae</taxon>
        <taxon>Streptophyta</taxon>
        <taxon>Embryophyta</taxon>
        <taxon>Tracheophyta</taxon>
        <taxon>Spermatophyta</taxon>
        <taxon>Magnoliopsida</taxon>
        <taxon>eudicotyledons</taxon>
        <taxon>Gunneridae</taxon>
        <taxon>Pentapetalae</taxon>
        <taxon>asterids</taxon>
        <taxon>campanulids</taxon>
        <taxon>Asterales</taxon>
        <taxon>Asteraceae</taxon>
        <taxon>Asteroideae</taxon>
        <taxon>Anthemideae</taxon>
        <taxon>Anthemidinae</taxon>
        <taxon>Tanacetum</taxon>
    </lineage>
</organism>
<keyword evidence="3" id="KW-1185">Reference proteome</keyword>
<comment type="caution">
    <text evidence="2">The sequence shown here is derived from an EMBL/GenBank/DDBJ whole genome shotgun (WGS) entry which is preliminary data.</text>
</comment>
<reference evidence="2" key="2">
    <citation type="submission" date="2022-01" db="EMBL/GenBank/DDBJ databases">
        <authorList>
            <person name="Yamashiro T."/>
            <person name="Shiraishi A."/>
            <person name="Satake H."/>
            <person name="Nakayama K."/>
        </authorList>
    </citation>
    <scope>NUCLEOTIDE SEQUENCE</scope>
</reference>
<dbReference type="PANTHER" id="PTHR31973:SF190">
    <property type="entry name" value="MULE TRANSPOSASE DOMAIN-CONTAINING PROTEIN"/>
    <property type="match status" value="1"/>
</dbReference>
<dbReference type="PANTHER" id="PTHR31973">
    <property type="entry name" value="POLYPROTEIN, PUTATIVE-RELATED"/>
    <property type="match status" value="1"/>
</dbReference>
<name>A0ABQ5AAJ8_9ASTR</name>